<sequence length="476" mass="53258">MHEKTHRAIFTCNECGCVNLQVNKTYAQKHYHMHQGTKYPCPHCPAVYDHQTSYCNHVRMQHPAALDACDQCGETFAGRRGLVMHKARAHGTKYKPNGNLKCTGCDVTFLNAEALQRHEELGAGVPHAALWPCAACGESCGSETALKKHAAEHQTDRHRCDECNKTFLNSKSFELHVQRKHMNKRASVAPFQQRQLSTGPKTPALYVCEICGKTLKNGTQMQYHRNVHLAVKPFQCQLCPKAYASKLGLNQHILVHTGERPFKCDQCPLAFRFKSNLVKHVRHVSMGGGGCFPSGDMPWSPQACPPPSKALQIHLQQPKLVTCVACDKVMCAASLALHVRTVHQNQKLPRNVIARARWILALGRRAGTLDRCALVCRRHFEECMLRRGGRAVGLIKNAVPTLFMPPKRPIQPALSSEDTDNEEGLLDSEPENQSEDERRRATCTSRLNHIQTGARAQRGERRALGKPVRPCIVHRT</sequence>
<organism evidence="1 2">
    <name type="scientific">Choristoneura fumiferana</name>
    <name type="common">Spruce budworm moth</name>
    <name type="synonym">Archips fumiferana</name>
    <dbReference type="NCBI Taxonomy" id="7141"/>
    <lineage>
        <taxon>Eukaryota</taxon>
        <taxon>Metazoa</taxon>
        <taxon>Ecdysozoa</taxon>
        <taxon>Arthropoda</taxon>
        <taxon>Hexapoda</taxon>
        <taxon>Insecta</taxon>
        <taxon>Pterygota</taxon>
        <taxon>Neoptera</taxon>
        <taxon>Endopterygota</taxon>
        <taxon>Lepidoptera</taxon>
        <taxon>Glossata</taxon>
        <taxon>Ditrysia</taxon>
        <taxon>Tortricoidea</taxon>
        <taxon>Tortricidae</taxon>
        <taxon>Tortricinae</taxon>
        <taxon>Choristoneura</taxon>
    </lineage>
</organism>
<dbReference type="Proteomes" id="UP001064048">
    <property type="component" value="Chromosome 30"/>
</dbReference>
<reference evidence="1 2" key="1">
    <citation type="journal article" date="2022" name="Genome Biol. Evol.">
        <title>The Spruce Budworm Genome: Reconstructing the Evolutionary History of Antifreeze Proteins.</title>
        <authorList>
            <person name="Beliveau C."/>
            <person name="Gagne P."/>
            <person name="Picq S."/>
            <person name="Vernygora O."/>
            <person name="Keeling C.I."/>
            <person name="Pinkney K."/>
            <person name="Doucet D."/>
            <person name="Wen F."/>
            <person name="Johnston J.S."/>
            <person name="Maaroufi H."/>
            <person name="Boyle B."/>
            <person name="Laroche J."/>
            <person name="Dewar K."/>
            <person name="Juretic N."/>
            <person name="Blackburn G."/>
            <person name="Nisole A."/>
            <person name="Brunet B."/>
            <person name="Brandao M."/>
            <person name="Lumley L."/>
            <person name="Duan J."/>
            <person name="Quan G."/>
            <person name="Lucarotti C.J."/>
            <person name="Roe A.D."/>
            <person name="Sperling F.A.H."/>
            <person name="Levesque R.C."/>
            <person name="Cusson M."/>
        </authorList>
    </citation>
    <scope>NUCLEOTIDE SEQUENCE [LARGE SCALE GENOMIC DNA]</scope>
    <source>
        <strain evidence="1">Glfc:IPQL:Cfum</strain>
    </source>
</reference>
<dbReference type="EMBL" id="CM046130">
    <property type="protein sequence ID" value="KAI8431660.1"/>
    <property type="molecule type" value="Genomic_DNA"/>
</dbReference>
<accession>A0ACC0K670</accession>
<evidence type="ECO:0000313" key="2">
    <source>
        <dbReference type="Proteomes" id="UP001064048"/>
    </source>
</evidence>
<evidence type="ECO:0000313" key="1">
    <source>
        <dbReference type="EMBL" id="KAI8431660.1"/>
    </source>
</evidence>
<proteinExistence type="predicted"/>
<comment type="caution">
    <text evidence="1">The sequence shown here is derived from an EMBL/GenBank/DDBJ whole genome shotgun (WGS) entry which is preliminary data.</text>
</comment>
<name>A0ACC0K670_CHOFU</name>
<gene>
    <name evidence="1" type="ORF">MSG28_016139</name>
</gene>
<protein>
    <submittedName>
        <fullName evidence="1">Uncharacterized protein</fullName>
    </submittedName>
</protein>
<keyword evidence="2" id="KW-1185">Reference proteome</keyword>